<feature type="region of interest" description="Disordered" evidence="3">
    <location>
        <begin position="1"/>
        <end position="32"/>
    </location>
</feature>
<dbReference type="STRING" id="103827.A0A0N5CWP7"/>
<proteinExistence type="predicted"/>
<dbReference type="WBParaSite" id="TCLT_0000477501-mRNA-1">
    <property type="protein sequence ID" value="TCLT_0000477501-mRNA-1"/>
    <property type="gene ID" value="TCLT_0000477501"/>
</dbReference>
<reference evidence="6" key="1">
    <citation type="submission" date="2017-02" db="UniProtKB">
        <authorList>
            <consortium name="WormBaseParasite"/>
        </authorList>
    </citation>
    <scope>IDENTIFICATION</scope>
</reference>
<dbReference type="Proteomes" id="UP000276776">
    <property type="component" value="Unassembled WGS sequence"/>
</dbReference>
<feature type="compositionally biased region" description="Basic and acidic residues" evidence="3">
    <location>
        <begin position="9"/>
        <end position="21"/>
    </location>
</feature>
<keyword evidence="2" id="KW-0677">Repeat</keyword>
<gene>
    <name evidence="4" type="ORF">TCLT_LOCUS4764</name>
</gene>
<keyword evidence="5" id="KW-1185">Reference proteome</keyword>
<dbReference type="AlphaFoldDB" id="A0A0N5CWP7"/>
<reference evidence="4 5" key="2">
    <citation type="submission" date="2018-11" db="EMBL/GenBank/DDBJ databases">
        <authorList>
            <consortium name="Pathogen Informatics"/>
        </authorList>
    </citation>
    <scope>NUCLEOTIDE SEQUENCE [LARGE SCALE GENOMIC DNA]</scope>
</reference>
<evidence type="ECO:0000313" key="6">
    <source>
        <dbReference type="WBParaSite" id="TCLT_0000477501-mRNA-1"/>
    </source>
</evidence>
<keyword evidence="1" id="KW-0433">Leucine-rich repeat</keyword>
<dbReference type="PANTHER" id="PTHR18849:SF0">
    <property type="entry name" value="CILIA- AND FLAGELLA-ASSOCIATED PROTEIN 410-RELATED"/>
    <property type="match status" value="1"/>
</dbReference>
<sequence>MVQTRSHTRKDNQRKQQHSDSSDMGSSDEERKCSSASVVEELEKKYLCNVDIDESIILLKSMTGTSPCKLASEHSLLLLVLNHKSIDRIGEKAQFLSICRHTHEVDLAWNEFSSWEEVAALLSLPKLKLLNLSYNPLQSCLKESTIPLAANLGSLILNGTNLPMSTVRKLLNKAPRLKELYLSENRNLEDCCDIGDEVISKSLESLHVSKCNISHWETVTSLWRYFPNLISLSLSENPIRSVFCETNGKNHLHGVCRLSLNKCLIDNWISIERLADIDTLQDLRIVSIPLCNEYTSDEHFHLVVGRIPQLKILNGSVITAEQRKQSERFFIRYYDVRETKPEVFAKLIEQHGHVEQLCKVDMTPKKYAVIVVICEETGYNGSLKICLTHTVSYLMRLLEELTKIPAKRMRLFYINSENPFPDELRFPSQKLQALHIEDGDQICVQSKLIISRRETAAK</sequence>
<evidence type="ECO:0000256" key="1">
    <source>
        <dbReference type="ARBA" id="ARBA00022614"/>
    </source>
</evidence>
<dbReference type="Gene3D" id="3.10.20.90">
    <property type="entry name" value="Phosphatidylinositol 3-kinase Catalytic Subunit, Chain A, domain 1"/>
    <property type="match status" value="1"/>
</dbReference>
<evidence type="ECO:0000256" key="3">
    <source>
        <dbReference type="SAM" id="MobiDB-lite"/>
    </source>
</evidence>
<dbReference type="SUPFAM" id="SSF52058">
    <property type="entry name" value="L domain-like"/>
    <property type="match status" value="1"/>
</dbReference>
<evidence type="ECO:0000313" key="4">
    <source>
        <dbReference type="EMBL" id="VDN01925.1"/>
    </source>
</evidence>
<accession>A0A0N5CWP7</accession>
<protein>
    <submittedName>
        <fullName evidence="6">Ubiquitin-like domain-containing protein</fullName>
    </submittedName>
</protein>
<dbReference type="InterPro" id="IPR029071">
    <property type="entry name" value="Ubiquitin-like_domsf"/>
</dbReference>
<dbReference type="OrthoDB" id="5855206at2759"/>
<dbReference type="SUPFAM" id="SSF54236">
    <property type="entry name" value="Ubiquitin-like"/>
    <property type="match status" value="1"/>
</dbReference>
<dbReference type="PANTHER" id="PTHR18849">
    <property type="entry name" value="LEUCINE RICH REPEAT PROTEIN"/>
    <property type="match status" value="1"/>
</dbReference>
<evidence type="ECO:0000313" key="5">
    <source>
        <dbReference type="Proteomes" id="UP000276776"/>
    </source>
</evidence>
<dbReference type="Gene3D" id="3.80.10.10">
    <property type="entry name" value="Ribonuclease Inhibitor"/>
    <property type="match status" value="3"/>
</dbReference>
<evidence type="ECO:0000256" key="2">
    <source>
        <dbReference type="ARBA" id="ARBA00022737"/>
    </source>
</evidence>
<dbReference type="EMBL" id="UYYF01004303">
    <property type="protein sequence ID" value="VDN01925.1"/>
    <property type="molecule type" value="Genomic_DNA"/>
</dbReference>
<name>A0A0N5CWP7_THECL</name>
<dbReference type="OMA" id="MRFPNKQ"/>
<dbReference type="InterPro" id="IPR032675">
    <property type="entry name" value="LRR_dom_sf"/>
</dbReference>
<organism evidence="6">
    <name type="scientific">Thelazia callipaeda</name>
    <name type="common">Oriental eyeworm</name>
    <name type="synonym">Parasitic nematode</name>
    <dbReference type="NCBI Taxonomy" id="103827"/>
    <lineage>
        <taxon>Eukaryota</taxon>
        <taxon>Metazoa</taxon>
        <taxon>Ecdysozoa</taxon>
        <taxon>Nematoda</taxon>
        <taxon>Chromadorea</taxon>
        <taxon>Rhabditida</taxon>
        <taxon>Spirurina</taxon>
        <taxon>Spiruromorpha</taxon>
        <taxon>Thelazioidea</taxon>
        <taxon>Thelaziidae</taxon>
        <taxon>Thelazia</taxon>
    </lineage>
</organism>